<name>A0A160DG46_9CAUD</name>
<keyword evidence="2" id="KW-1185">Reference proteome</keyword>
<gene>
    <name evidence="1" type="primary">23</name>
    <name evidence="1" type="ORF">PBI_SOUPS_23</name>
</gene>
<accession>A0A160DG46</accession>
<reference evidence="1 2" key="1">
    <citation type="submission" date="2016-03" db="EMBL/GenBank/DDBJ databases">
        <authorList>
            <person name="Montgomery M.T."/>
            <person name="Guerrero C.A."/>
            <person name="Mavrich T.N."/>
            <person name="Pope W.H."/>
            <person name="Garlena R.A."/>
            <person name="Russell D.A."/>
            <person name="Jacobs-Sera D."/>
            <person name="Hendrix R.W."/>
            <person name="Hatfull G.F."/>
        </authorList>
    </citation>
    <scope>NUCLEOTIDE SEQUENCE [LARGE SCALE GENOMIC DNA]</scope>
</reference>
<dbReference type="EMBL" id="KU998249">
    <property type="protein sequence ID" value="ANA86958.1"/>
    <property type="molecule type" value="Genomic_DNA"/>
</dbReference>
<evidence type="ECO:0008006" key="3">
    <source>
        <dbReference type="Google" id="ProtNLM"/>
    </source>
</evidence>
<dbReference type="Proteomes" id="UP000202160">
    <property type="component" value="Segment"/>
</dbReference>
<proteinExistence type="predicted"/>
<evidence type="ECO:0000313" key="1">
    <source>
        <dbReference type="EMBL" id="ANA86958.1"/>
    </source>
</evidence>
<sequence length="122" mass="13058">MTVRLIGQKAMNTVISHLPEVRDAVKKEGRKIERRAEKNLAKARASTQWDKIFGPDHLTTVSGDMGITDYLVHLNAPNAMAIEFGHAPSGVFGPNGSLGHIETKAPDGLYIIVRAAGLAGAT</sequence>
<dbReference type="InterPro" id="IPR039452">
    <property type="entry name" value="DUF5403"/>
</dbReference>
<dbReference type="RefSeq" id="YP_009269321.1">
    <property type="nucleotide sequence ID" value="NC_030698.1"/>
</dbReference>
<dbReference type="KEGG" id="vg:28378675"/>
<evidence type="ECO:0000313" key="2">
    <source>
        <dbReference type="Proteomes" id="UP000202160"/>
    </source>
</evidence>
<protein>
    <recommendedName>
        <fullName evidence="3">Head-to-tail connector protein</fullName>
    </recommendedName>
</protein>
<organism evidence="1 2">
    <name type="scientific">Gordonia phage Soups</name>
    <dbReference type="NCBI Taxonomy" id="1838079"/>
    <lineage>
        <taxon>Viruses</taxon>
        <taxon>Duplodnaviria</taxon>
        <taxon>Heunggongvirae</taxon>
        <taxon>Uroviricota</taxon>
        <taxon>Caudoviricetes</taxon>
        <taxon>Soupsvirus</taxon>
        <taxon>Soupsvirus soups</taxon>
    </lineage>
</organism>
<dbReference type="GeneID" id="28378675"/>
<dbReference type="OrthoDB" id="14428at10239"/>
<dbReference type="Pfam" id="PF17395">
    <property type="entry name" value="DUF5403"/>
    <property type="match status" value="1"/>
</dbReference>